<keyword evidence="2" id="KW-1185">Reference proteome</keyword>
<name>A0ACB9GG67_CICIN</name>
<organism evidence="1 2">
    <name type="scientific">Cichorium intybus</name>
    <name type="common">Chicory</name>
    <dbReference type="NCBI Taxonomy" id="13427"/>
    <lineage>
        <taxon>Eukaryota</taxon>
        <taxon>Viridiplantae</taxon>
        <taxon>Streptophyta</taxon>
        <taxon>Embryophyta</taxon>
        <taxon>Tracheophyta</taxon>
        <taxon>Spermatophyta</taxon>
        <taxon>Magnoliopsida</taxon>
        <taxon>eudicotyledons</taxon>
        <taxon>Gunneridae</taxon>
        <taxon>Pentapetalae</taxon>
        <taxon>asterids</taxon>
        <taxon>campanulids</taxon>
        <taxon>Asterales</taxon>
        <taxon>Asteraceae</taxon>
        <taxon>Cichorioideae</taxon>
        <taxon>Cichorieae</taxon>
        <taxon>Cichoriinae</taxon>
        <taxon>Cichorium</taxon>
    </lineage>
</organism>
<dbReference type="EMBL" id="CM042010">
    <property type="protein sequence ID" value="KAI3782430.1"/>
    <property type="molecule type" value="Genomic_DNA"/>
</dbReference>
<protein>
    <submittedName>
        <fullName evidence="1">Uncharacterized protein</fullName>
    </submittedName>
</protein>
<comment type="caution">
    <text evidence="1">The sequence shown here is derived from an EMBL/GenBank/DDBJ whole genome shotgun (WGS) entry which is preliminary data.</text>
</comment>
<dbReference type="Proteomes" id="UP001055811">
    <property type="component" value="Linkage Group LG02"/>
</dbReference>
<gene>
    <name evidence="1" type="ORF">L2E82_12477</name>
</gene>
<reference evidence="2" key="1">
    <citation type="journal article" date="2022" name="Mol. Ecol. Resour.">
        <title>The genomes of chicory, endive, great burdock and yacon provide insights into Asteraceae palaeo-polyploidization history and plant inulin production.</title>
        <authorList>
            <person name="Fan W."/>
            <person name="Wang S."/>
            <person name="Wang H."/>
            <person name="Wang A."/>
            <person name="Jiang F."/>
            <person name="Liu H."/>
            <person name="Zhao H."/>
            <person name="Xu D."/>
            <person name="Zhang Y."/>
        </authorList>
    </citation>
    <scope>NUCLEOTIDE SEQUENCE [LARGE SCALE GENOMIC DNA]</scope>
    <source>
        <strain evidence="2">cv. Punajuju</strain>
    </source>
</reference>
<evidence type="ECO:0000313" key="1">
    <source>
        <dbReference type="EMBL" id="KAI3782430.1"/>
    </source>
</evidence>
<accession>A0ACB9GG67</accession>
<evidence type="ECO:0000313" key="2">
    <source>
        <dbReference type="Proteomes" id="UP001055811"/>
    </source>
</evidence>
<proteinExistence type="predicted"/>
<sequence length="231" mass="26158">MQSGHMCDAMNQSTHFKIHSVSTNSYHSGQGVNIKLFPRPNVFPKRLEAFDVYSSRGRKHKILDPKILFFVFGYRELRCSVHKVGGLLRHHLESVRRITTYAVYANRLLEIKIVSQPGVVIDANDPAEEALMRWCWALVHSSPPDEVEQGITKLEGNNQCPTPTTRCKRGKSYIYWVLGIIALIDQPPIWCHDGTLKKTDQSCSNPTAISPRAVAVILILIPITRSAKWKQ</sequence>
<reference evidence="1 2" key="2">
    <citation type="journal article" date="2022" name="Mol. Ecol. Resour.">
        <title>The genomes of chicory, endive, great burdock and yacon provide insights into Asteraceae paleo-polyploidization history and plant inulin production.</title>
        <authorList>
            <person name="Fan W."/>
            <person name="Wang S."/>
            <person name="Wang H."/>
            <person name="Wang A."/>
            <person name="Jiang F."/>
            <person name="Liu H."/>
            <person name="Zhao H."/>
            <person name="Xu D."/>
            <person name="Zhang Y."/>
        </authorList>
    </citation>
    <scope>NUCLEOTIDE SEQUENCE [LARGE SCALE GENOMIC DNA]</scope>
    <source>
        <strain evidence="2">cv. Punajuju</strain>
        <tissue evidence="1">Leaves</tissue>
    </source>
</reference>